<dbReference type="PROSITE" id="PS00108">
    <property type="entry name" value="PROTEIN_KINASE_ST"/>
    <property type="match status" value="1"/>
</dbReference>
<comment type="caution">
    <text evidence="11">The sequence shown here is derived from an EMBL/GenBank/DDBJ whole genome shotgun (WGS) entry which is preliminary data.</text>
</comment>
<dbReference type="AlphaFoldDB" id="A0A7J0EV48"/>
<feature type="region of interest" description="Disordered" evidence="9">
    <location>
        <begin position="77"/>
        <end position="110"/>
    </location>
</feature>
<dbReference type="Pfam" id="PF00069">
    <property type="entry name" value="Pkinase"/>
    <property type="match status" value="1"/>
</dbReference>
<comment type="catalytic activity">
    <reaction evidence="8">
        <text>L-seryl-[protein] + ATP = O-phospho-L-seryl-[protein] + ADP + H(+)</text>
        <dbReference type="Rhea" id="RHEA:17989"/>
        <dbReference type="Rhea" id="RHEA-COMP:9863"/>
        <dbReference type="Rhea" id="RHEA-COMP:11604"/>
        <dbReference type="ChEBI" id="CHEBI:15378"/>
        <dbReference type="ChEBI" id="CHEBI:29999"/>
        <dbReference type="ChEBI" id="CHEBI:30616"/>
        <dbReference type="ChEBI" id="CHEBI:83421"/>
        <dbReference type="ChEBI" id="CHEBI:456216"/>
        <dbReference type="EC" id="2.7.11.1"/>
    </reaction>
</comment>
<dbReference type="InterPro" id="IPR008271">
    <property type="entry name" value="Ser/Thr_kinase_AS"/>
</dbReference>
<keyword evidence="5 11" id="KW-0418">Kinase</keyword>
<reference evidence="11 12" key="1">
    <citation type="submission" date="2019-07" db="EMBL/GenBank/DDBJ databases">
        <title>De Novo Assembly of kiwifruit Actinidia rufa.</title>
        <authorList>
            <person name="Sugita-Konishi S."/>
            <person name="Sato K."/>
            <person name="Mori E."/>
            <person name="Abe Y."/>
            <person name="Kisaki G."/>
            <person name="Hamano K."/>
            <person name="Suezawa K."/>
            <person name="Otani M."/>
            <person name="Fukuda T."/>
            <person name="Manabe T."/>
            <person name="Gomi K."/>
            <person name="Tabuchi M."/>
            <person name="Akimitsu K."/>
            <person name="Kataoka I."/>
        </authorList>
    </citation>
    <scope>NUCLEOTIDE SEQUENCE [LARGE SCALE GENOMIC DNA]</scope>
    <source>
        <strain evidence="12">cv. Fuchu</strain>
    </source>
</reference>
<evidence type="ECO:0000256" key="4">
    <source>
        <dbReference type="ARBA" id="ARBA00022741"/>
    </source>
</evidence>
<keyword evidence="4" id="KW-0547">Nucleotide-binding</keyword>
<dbReference type="GO" id="GO:0005524">
    <property type="term" value="F:ATP binding"/>
    <property type="evidence" value="ECO:0007669"/>
    <property type="project" value="UniProtKB-KW"/>
</dbReference>
<keyword evidence="2" id="KW-0723">Serine/threonine-protein kinase</keyword>
<evidence type="ECO:0000256" key="6">
    <source>
        <dbReference type="ARBA" id="ARBA00022840"/>
    </source>
</evidence>
<feature type="domain" description="Protein kinase" evidence="10">
    <location>
        <begin position="88"/>
        <end position="368"/>
    </location>
</feature>
<dbReference type="EMBL" id="BJWL01000007">
    <property type="protein sequence ID" value="GFY90252.1"/>
    <property type="molecule type" value="Genomic_DNA"/>
</dbReference>
<name>A0A7J0EV48_9ERIC</name>
<evidence type="ECO:0000313" key="12">
    <source>
        <dbReference type="Proteomes" id="UP000585474"/>
    </source>
</evidence>
<evidence type="ECO:0000256" key="5">
    <source>
        <dbReference type="ARBA" id="ARBA00022777"/>
    </source>
</evidence>
<sequence>MRNRESPNDGRISGSGNHRTPERYAPSPGSGYWSSSSSQMSTSSRNPVRIAARSISGAFVACFTPPEVKKIGESEEFNAPSVASDASVETKRRSSRGIYAASNDSTRTREPGSVKFTMTEIFKATRNFSPTFKIGQVVLGQSTRDDLKMEHLLRLNVYEDERIVVVEYVPNGTLREHLDYMHGNVLDFAARLDISIDVAHAVTYLHMYTDHPIIHRDIKSSNILLTENLRAKVADFGFARFAADTASGATHVSTQVKGTAGYLDPEYIRTNQLTEKSDVYSFGVLLVELVTGRRPIERKRELQERLTPIWAIKKFIDGEAIMILDPRLDRSAANNVALEKILELALKCLANQRQNRPTMKRCAEILWSIRKDYRELSGFGYPLSLLPFEEWFSQRTITKCMAELLFLRAEGFLCEKDMELVNLYERIAIDRAEWQKRIHATDHNCSEHKA</sequence>
<keyword evidence="6" id="KW-0067">ATP-binding</keyword>
<dbReference type="Proteomes" id="UP000585474">
    <property type="component" value="Unassembled WGS sequence"/>
</dbReference>
<organism evidence="11 12">
    <name type="scientific">Actinidia rufa</name>
    <dbReference type="NCBI Taxonomy" id="165716"/>
    <lineage>
        <taxon>Eukaryota</taxon>
        <taxon>Viridiplantae</taxon>
        <taxon>Streptophyta</taxon>
        <taxon>Embryophyta</taxon>
        <taxon>Tracheophyta</taxon>
        <taxon>Spermatophyta</taxon>
        <taxon>Magnoliopsida</taxon>
        <taxon>eudicotyledons</taxon>
        <taxon>Gunneridae</taxon>
        <taxon>Pentapetalae</taxon>
        <taxon>asterids</taxon>
        <taxon>Ericales</taxon>
        <taxon>Actinidiaceae</taxon>
        <taxon>Actinidia</taxon>
    </lineage>
</organism>
<comment type="catalytic activity">
    <reaction evidence="7">
        <text>L-threonyl-[protein] + ATP = O-phospho-L-threonyl-[protein] + ADP + H(+)</text>
        <dbReference type="Rhea" id="RHEA:46608"/>
        <dbReference type="Rhea" id="RHEA-COMP:11060"/>
        <dbReference type="Rhea" id="RHEA-COMP:11605"/>
        <dbReference type="ChEBI" id="CHEBI:15378"/>
        <dbReference type="ChEBI" id="CHEBI:30013"/>
        <dbReference type="ChEBI" id="CHEBI:30616"/>
        <dbReference type="ChEBI" id="CHEBI:61977"/>
        <dbReference type="ChEBI" id="CHEBI:456216"/>
        <dbReference type="EC" id="2.7.11.1"/>
    </reaction>
</comment>
<evidence type="ECO:0000259" key="10">
    <source>
        <dbReference type="PROSITE" id="PS50011"/>
    </source>
</evidence>
<dbReference type="InterPro" id="IPR011009">
    <property type="entry name" value="Kinase-like_dom_sf"/>
</dbReference>
<accession>A0A7J0EV48</accession>
<feature type="region of interest" description="Disordered" evidence="9">
    <location>
        <begin position="1"/>
        <end position="45"/>
    </location>
</feature>
<dbReference type="PANTHER" id="PTHR47989">
    <property type="entry name" value="OS01G0750732 PROTEIN"/>
    <property type="match status" value="1"/>
</dbReference>
<evidence type="ECO:0000256" key="8">
    <source>
        <dbReference type="ARBA" id="ARBA00048679"/>
    </source>
</evidence>
<evidence type="ECO:0000256" key="9">
    <source>
        <dbReference type="SAM" id="MobiDB-lite"/>
    </source>
</evidence>
<dbReference type="PANTHER" id="PTHR47989:SF71">
    <property type="entry name" value="PROTEIN KINASE DOMAIN-CONTAINING PROTEIN"/>
    <property type="match status" value="1"/>
</dbReference>
<dbReference type="InterPro" id="IPR000719">
    <property type="entry name" value="Prot_kinase_dom"/>
</dbReference>
<feature type="compositionally biased region" description="Low complexity" evidence="9">
    <location>
        <begin position="27"/>
        <end position="44"/>
    </location>
</feature>
<evidence type="ECO:0000256" key="2">
    <source>
        <dbReference type="ARBA" id="ARBA00022527"/>
    </source>
</evidence>
<dbReference type="GO" id="GO:0004674">
    <property type="term" value="F:protein serine/threonine kinase activity"/>
    <property type="evidence" value="ECO:0007669"/>
    <property type="project" value="UniProtKB-KW"/>
</dbReference>
<dbReference type="SMART" id="SM00220">
    <property type="entry name" value="S_TKc"/>
    <property type="match status" value="1"/>
</dbReference>
<evidence type="ECO:0000313" key="11">
    <source>
        <dbReference type="EMBL" id="GFY90252.1"/>
    </source>
</evidence>
<keyword evidence="11" id="KW-0675">Receptor</keyword>
<keyword evidence="3" id="KW-0808">Transferase</keyword>
<dbReference type="Gene3D" id="1.10.510.10">
    <property type="entry name" value="Transferase(Phosphotransferase) domain 1"/>
    <property type="match status" value="1"/>
</dbReference>
<evidence type="ECO:0000256" key="1">
    <source>
        <dbReference type="ARBA" id="ARBA00012513"/>
    </source>
</evidence>
<evidence type="ECO:0000256" key="3">
    <source>
        <dbReference type="ARBA" id="ARBA00022679"/>
    </source>
</evidence>
<protein>
    <recommendedName>
        <fullName evidence="1">non-specific serine/threonine protein kinase</fullName>
        <ecNumber evidence="1">2.7.11.1</ecNumber>
    </recommendedName>
</protein>
<gene>
    <name evidence="11" type="ORF">Acr_07g0004490</name>
</gene>
<dbReference type="EC" id="2.7.11.1" evidence="1"/>
<dbReference type="OrthoDB" id="4062651at2759"/>
<dbReference type="PROSITE" id="PS50011">
    <property type="entry name" value="PROTEIN_KINASE_DOM"/>
    <property type="match status" value="1"/>
</dbReference>
<keyword evidence="12" id="KW-1185">Reference proteome</keyword>
<dbReference type="FunFam" id="1.10.510.10:FF:000300">
    <property type="entry name" value="Calmodulin-binding receptor-like cytoplasmic kinase 3"/>
    <property type="match status" value="1"/>
</dbReference>
<evidence type="ECO:0000256" key="7">
    <source>
        <dbReference type="ARBA" id="ARBA00047899"/>
    </source>
</evidence>
<dbReference type="SUPFAM" id="SSF56112">
    <property type="entry name" value="Protein kinase-like (PK-like)"/>
    <property type="match status" value="1"/>
</dbReference>
<proteinExistence type="predicted"/>